<sequence>MQYDVKTSEDYYKVMQEDWRKEKLLKVREYILTEGPELKEGIQYKMLSFGSDSSAVFHLNAQKHYVSLYTGNIKKITGAEEFLKGLDYGKGCIHIKKSVDLNESGLEEFVRATIEAWRKGEDVSC</sequence>
<feature type="domain" description="YdhG-like" evidence="1">
    <location>
        <begin position="20"/>
        <end position="114"/>
    </location>
</feature>
<dbReference type="RefSeq" id="WP_095822206.1">
    <property type="nucleotide sequence ID" value="NZ_NSGH01000011.1"/>
</dbReference>
<accession>A0ABX4HR82</accession>
<dbReference type="InterPro" id="IPR014922">
    <property type="entry name" value="YdhG-like"/>
</dbReference>
<gene>
    <name evidence="2" type="ORF">CKW00_08350</name>
</gene>
<evidence type="ECO:0000259" key="1">
    <source>
        <dbReference type="Pfam" id="PF08818"/>
    </source>
</evidence>
<reference evidence="2 3" key="1">
    <citation type="submission" date="2017-08" db="EMBL/GenBank/DDBJ databases">
        <title>Salimicrobium alkalisoli sp. nov., isolated from saline alkaline soil.</title>
        <authorList>
            <person name="Zhang G."/>
            <person name="Xiong Q."/>
        </authorList>
    </citation>
    <scope>NUCLEOTIDE SEQUENCE [LARGE SCALE GENOMIC DNA]</scope>
    <source>
        <strain evidence="2 3">WN024</strain>
    </source>
</reference>
<evidence type="ECO:0000313" key="2">
    <source>
        <dbReference type="EMBL" id="PBB05583.1"/>
    </source>
</evidence>
<dbReference type="SUPFAM" id="SSF159888">
    <property type="entry name" value="YdhG-like"/>
    <property type="match status" value="1"/>
</dbReference>
<keyword evidence="3" id="KW-1185">Reference proteome</keyword>
<dbReference type="Pfam" id="PF08818">
    <property type="entry name" value="DUF1801"/>
    <property type="match status" value="1"/>
</dbReference>
<name>A0ABX4HR82_9BACI</name>
<dbReference type="EMBL" id="NSGH01000011">
    <property type="protein sequence ID" value="PBB05583.1"/>
    <property type="molecule type" value="Genomic_DNA"/>
</dbReference>
<evidence type="ECO:0000313" key="3">
    <source>
        <dbReference type="Proteomes" id="UP000217561"/>
    </source>
</evidence>
<protein>
    <recommendedName>
        <fullName evidence="1">YdhG-like domain-containing protein</fullName>
    </recommendedName>
</protein>
<organism evidence="2 3">
    <name type="scientific">Salimicrobium humidisoli</name>
    <dbReference type="NCBI Taxonomy" id="2029857"/>
    <lineage>
        <taxon>Bacteria</taxon>
        <taxon>Bacillati</taxon>
        <taxon>Bacillota</taxon>
        <taxon>Bacilli</taxon>
        <taxon>Bacillales</taxon>
        <taxon>Bacillaceae</taxon>
        <taxon>Salimicrobium</taxon>
    </lineage>
</organism>
<dbReference type="Proteomes" id="UP000217561">
    <property type="component" value="Unassembled WGS sequence"/>
</dbReference>
<comment type="caution">
    <text evidence="2">The sequence shown here is derived from an EMBL/GenBank/DDBJ whole genome shotgun (WGS) entry which is preliminary data.</text>
</comment>
<dbReference type="Gene3D" id="3.90.1150.200">
    <property type="match status" value="1"/>
</dbReference>
<proteinExistence type="predicted"/>